<keyword evidence="3" id="KW-1185">Reference proteome</keyword>
<dbReference type="Pfam" id="PF02321">
    <property type="entry name" value="OEP"/>
    <property type="match status" value="2"/>
</dbReference>
<comment type="caution">
    <text evidence="2">The sequence shown here is derived from an EMBL/GenBank/DDBJ whole genome shotgun (WGS) entry which is preliminary data.</text>
</comment>
<evidence type="ECO:0000313" key="2">
    <source>
        <dbReference type="EMBL" id="MBO1042290.1"/>
    </source>
</evidence>
<evidence type="ECO:0000313" key="3">
    <source>
        <dbReference type="Proteomes" id="UP000718278"/>
    </source>
</evidence>
<dbReference type="Gene3D" id="2.20.200.10">
    <property type="entry name" value="Outer membrane efflux proteins (OEP)"/>
    <property type="match status" value="1"/>
</dbReference>
<gene>
    <name evidence="2" type="ORF">IPV26_21755</name>
</gene>
<protein>
    <submittedName>
        <fullName evidence="2">TolC family protein</fullName>
    </submittedName>
</protein>
<dbReference type="InterPro" id="IPR003423">
    <property type="entry name" value="OMP_efflux"/>
</dbReference>
<dbReference type="RefSeq" id="WP_207490315.1">
    <property type="nucleotide sequence ID" value="NZ_JADIJS010000009.1"/>
</dbReference>
<dbReference type="Gene3D" id="1.20.1600.10">
    <property type="entry name" value="Outer membrane efflux proteins (OEP)"/>
    <property type="match status" value="1"/>
</dbReference>
<comment type="similarity">
    <text evidence="1">Belongs to the outer membrane factor (OMF) (TC 1.B.17) family.</text>
</comment>
<dbReference type="Proteomes" id="UP000718278">
    <property type="component" value="Unassembled WGS sequence"/>
</dbReference>
<evidence type="ECO:0000256" key="1">
    <source>
        <dbReference type="ARBA" id="ARBA00007613"/>
    </source>
</evidence>
<dbReference type="InterPro" id="IPR010131">
    <property type="entry name" value="MdtP/NodT-like"/>
</dbReference>
<reference evidence="2 3" key="1">
    <citation type="submission" date="2020-10" db="EMBL/GenBank/DDBJ databases">
        <title>Genomic characterization of underground lake bacteria from Wind Cave National Park: Insight into the archetypical LuxI/LuxR and identification of LuxR solos.</title>
        <authorList>
            <person name="Wengert P.C."/>
            <person name="Savka M.A."/>
        </authorList>
    </citation>
    <scope>NUCLEOTIDE SEQUENCE [LARGE SCALE GENOMIC DNA]</scope>
    <source>
        <strain evidence="2 3">SD316</strain>
    </source>
</reference>
<sequence length="462" mass="52587">MHIKRLAHRLVGASLLFLTACQNISVPDVEAVKHQLNVPADWQSTSNELPYVGYPPSRWWLTFHDEQLNCLVDTVLDNNQDLAAAVFRLREAELNQQFVGTNLAPDITAGFSARSSKQLNHSTPSMRSYSSSFSLNYEVDLWGKLAATRDVAAWEASATAFDLDSSRLKLIGSALELYWRHAWYAERLRLLEDEHNRLDYLLKLAQLRYRVGSGTQLEALQAQQEMDNQENDRQRLLNQQQENLRTLSALLAQPPGRALPFRLRDALTDDIEMVKAPLPVALLARRPDLRAAEYRLRNRLANVEITRKSFYPTLSLSSSVDAGANRDLAKILSDPVGSVGGSLMLSFLQFREMALKTDISEMQYRQAAAEFSQTFYTVLKEVENILTQRVFYYQESLRLERAAQTASKAWTSSKAAWKAGLLSLKDVLDQQQTFLNIQQQQAENRLNRHLSEMRFYLATGGW</sequence>
<dbReference type="PANTHER" id="PTHR30203:SF32">
    <property type="entry name" value="CATION EFFLUX SYSTEM PROTEIN CUSC"/>
    <property type="match status" value="1"/>
</dbReference>
<accession>A0ABS3K7D6</accession>
<organism evidence="2 3">
    <name type="scientific">Brucella pituitosa</name>
    <dbReference type="NCBI Taxonomy" id="571256"/>
    <lineage>
        <taxon>Bacteria</taxon>
        <taxon>Pseudomonadati</taxon>
        <taxon>Pseudomonadota</taxon>
        <taxon>Alphaproteobacteria</taxon>
        <taxon>Hyphomicrobiales</taxon>
        <taxon>Brucellaceae</taxon>
        <taxon>Brucella/Ochrobactrum group</taxon>
        <taxon>Brucella</taxon>
    </lineage>
</organism>
<name>A0ABS3K7D6_9HYPH</name>
<dbReference type="PROSITE" id="PS51257">
    <property type="entry name" value="PROKAR_LIPOPROTEIN"/>
    <property type="match status" value="1"/>
</dbReference>
<proteinExistence type="inferred from homology"/>
<dbReference type="PANTHER" id="PTHR30203">
    <property type="entry name" value="OUTER MEMBRANE CATION EFFLUX PROTEIN"/>
    <property type="match status" value="1"/>
</dbReference>
<dbReference type="SUPFAM" id="SSF56954">
    <property type="entry name" value="Outer membrane efflux proteins (OEP)"/>
    <property type="match status" value="1"/>
</dbReference>
<dbReference type="EMBL" id="JADIJS010000009">
    <property type="protein sequence ID" value="MBO1042290.1"/>
    <property type="molecule type" value="Genomic_DNA"/>
</dbReference>